<evidence type="ECO:0000313" key="3">
    <source>
        <dbReference type="Proteomes" id="UP000472380"/>
    </source>
</evidence>
<organism evidence="2 3">
    <name type="scientific">Adlercreutzia equolifaciens</name>
    <dbReference type="NCBI Taxonomy" id="446660"/>
    <lineage>
        <taxon>Bacteria</taxon>
        <taxon>Bacillati</taxon>
        <taxon>Actinomycetota</taxon>
        <taxon>Coriobacteriia</taxon>
        <taxon>Eggerthellales</taxon>
        <taxon>Eggerthellaceae</taxon>
        <taxon>Adlercreutzia</taxon>
    </lineage>
</organism>
<reference evidence="2 3" key="1">
    <citation type="submission" date="2019-07" db="EMBL/GenBank/DDBJ databases">
        <title>Draft genome sequence of Adlercreutzia equolifaciens IPLA 37004, a human intestinal strain that does not produces equol from daidzein.</title>
        <authorList>
            <person name="Vazquez L."/>
            <person name="Florez A.B."/>
            <person name="Mayo B."/>
        </authorList>
    </citation>
    <scope>NUCLEOTIDE SEQUENCE [LARGE SCALE GENOMIC DNA]</scope>
    <source>
        <strain evidence="2 3">IPLA 37004</strain>
    </source>
</reference>
<dbReference type="Gene3D" id="3.40.1350.120">
    <property type="match status" value="1"/>
</dbReference>
<dbReference type="RefSeq" id="WP_157012859.1">
    <property type="nucleotide sequence ID" value="NZ_VJNE01000030.1"/>
</dbReference>
<feature type="domain" description="tRNA nuclease CdiA C-terminal" evidence="1">
    <location>
        <begin position="58"/>
        <end position="135"/>
    </location>
</feature>
<dbReference type="InterPro" id="IPR040559">
    <property type="entry name" value="CdiA_C"/>
</dbReference>
<dbReference type="EMBL" id="VJNE01000030">
    <property type="protein sequence ID" value="MZG28987.1"/>
    <property type="molecule type" value="Genomic_DNA"/>
</dbReference>
<gene>
    <name evidence="2" type="ORF">FM068_10430</name>
</gene>
<evidence type="ECO:0000313" key="2">
    <source>
        <dbReference type="EMBL" id="MZG28987.1"/>
    </source>
</evidence>
<comment type="caution">
    <text evidence="2">The sequence shown here is derived from an EMBL/GenBank/DDBJ whole genome shotgun (WGS) entry which is preliminary data.</text>
</comment>
<dbReference type="Pfam" id="PF18451">
    <property type="entry name" value="CdiA_C"/>
    <property type="match status" value="1"/>
</dbReference>
<accession>A0A6L8Q6N5</accession>
<dbReference type="Proteomes" id="UP000472380">
    <property type="component" value="Unassembled WGS sequence"/>
</dbReference>
<proteinExistence type="predicted"/>
<protein>
    <recommendedName>
        <fullName evidence="1">tRNA nuclease CdiA C-terminal domain-containing protein</fullName>
    </recommendedName>
</protein>
<name>A0A6L8Q6N5_9ACTN</name>
<sequence>MQANVVRPQLPHEFKTRQIIIQSGANVWPHEMKTAEALAAAGRTVEFIRRSEEQRTTSADAIIDGIVWEMKAPKASNLKAIEKNLRKALDQSNCVILDSRRMKGIPDHAIERELQACAAGRIKNLKRLLFVNRKAQVIDIK</sequence>
<evidence type="ECO:0000259" key="1">
    <source>
        <dbReference type="Pfam" id="PF18451"/>
    </source>
</evidence>
<dbReference type="AlphaFoldDB" id="A0A6L8Q6N5"/>